<evidence type="ECO:0000256" key="6">
    <source>
        <dbReference type="ARBA" id="ARBA00022729"/>
    </source>
</evidence>
<dbReference type="GO" id="GO:0010497">
    <property type="term" value="P:plasmodesmata-mediated intercellular transport"/>
    <property type="evidence" value="ECO:0007669"/>
    <property type="project" value="UniProtKB-ARBA"/>
</dbReference>
<dbReference type="EMBL" id="SDMP01000002">
    <property type="protein sequence ID" value="RYR71346.1"/>
    <property type="molecule type" value="Genomic_DNA"/>
</dbReference>
<keyword evidence="4" id="KW-0964">Secreted</keyword>
<gene>
    <name evidence="13" type="ORF">Ahy_A02g005614</name>
    <name evidence="14" type="ORF">Ahy_A02g005619</name>
</gene>
<evidence type="ECO:0000259" key="12">
    <source>
        <dbReference type="SMART" id="SM00835"/>
    </source>
</evidence>
<dbReference type="PANTHER" id="PTHR31238">
    <property type="entry name" value="GERMIN-LIKE PROTEIN SUBFAMILY 3 MEMBER 3"/>
    <property type="match status" value="1"/>
</dbReference>
<dbReference type="GO" id="GO:2000280">
    <property type="term" value="P:regulation of root development"/>
    <property type="evidence" value="ECO:0007669"/>
    <property type="project" value="UniProtKB-ARBA"/>
</dbReference>
<dbReference type="Gene3D" id="2.60.120.10">
    <property type="entry name" value="Jelly Rolls"/>
    <property type="match status" value="1"/>
</dbReference>
<feature type="domain" description="Cupin type-1" evidence="12">
    <location>
        <begin position="194"/>
        <end position="339"/>
    </location>
</feature>
<evidence type="ECO:0000256" key="11">
    <source>
        <dbReference type="PIRSR" id="PIRSR601929-2"/>
    </source>
</evidence>
<dbReference type="InterPro" id="IPR014710">
    <property type="entry name" value="RmlC-like_jellyroll"/>
</dbReference>
<comment type="subcellular location">
    <subcellularLocation>
        <location evidence="1">Secreted</location>
        <location evidence="1">Extracellular space</location>
        <location evidence="1">Apoplast</location>
    </subcellularLocation>
</comment>
<dbReference type="InterPro" id="IPR006045">
    <property type="entry name" value="Cupin_1"/>
</dbReference>
<dbReference type="Pfam" id="PF00190">
    <property type="entry name" value="Cupin_1"/>
    <property type="match status" value="1"/>
</dbReference>
<dbReference type="Proteomes" id="UP000289738">
    <property type="component" value="Chromosome A02"/>
</dbReference>
<dbReference type="InterPro" id="IPR011051">
    <property type="entry name" value="RmlC_Cupin_sf"/>
</dbReference>
<dbReference type="PROSITE" id="PS00725">
    <property type="entry name" value="GERMIN"/>
    <property type="match status" value="1"/>
</dbReference>
<feature type="binding site" evidence="10">
    <location>
        <position position="248"/>
    </location>
    <ligand>
        <name>oxalate</name>
        <dbReference type="ChEBI" id="CHEBI:30623"/>
    </ligand>
</feature>
<feature type="binding site" evidence="11">
    <location>
        <position position="248"/>
    </location>
    <ligand>
        <name>Mn(2+)</name>
        <dbReference type="ChEBI" id="CHEBI:29035"/>
    </ligand>
</feature>
<feature type="binding site" evidence="11">
    <location>
        <position position="243"/>
    </location>
    <ligand>
        <name>Mn(2+)</name>
        <dbReference type="ChEBI" id="CHEBI:29035"/>
    </ligand>
</feature>
<evidence type="ECO:0000256" key="1">
    <source>
        <dbReference type="ARBA" id="ARBA00004271"/>
    </source>
</evidence>
<sequence>MKEVEAVNTKNGRKKKEAFSVLIPEIITIHPSSRNHHRHPQPSVKPTAIAIATASRSQPSTAATTLTTTTTTASCFSPSPPPLSSSPSIGASPLLFCRRYSPPINMNNMKVPNVPGGGLSALLKVSIFGGLAVYGAANSLYNIEGGHRAIVFNRIVGVKDKLLGSMNASHHHGTPSILPCKNSSEATATDFVFSGTKAAGNFSEDGIAVISASLANFPGLNTLGMSFVRADIEVGGINPPHFHPRATELVHVVEGKVYIGFVDSSNRVFARVLEEGEVMVLPRGLVHFMMNVGDKIVTIFGSFNSQNPGMQKIPSAVFGSGIDEELLQKAFGLDSKQIGSMRRKFDPNSK</sequence>
<keyword evidence="5 10" id="KW-0479">Metal-binding</keyword>
<protein>
    <recommendedName>
        <fullName evidence="12">Cupin type-1 domain-containing protein</fullName>
    </recommendedName>
</protein>
<keyword evidence="3" id="KW-0052">Apoplast</keyword>
<dbReference type="AlphaFoldDB" id="A0A445E7C6"/>
<name>A0A445E7C6_ARAHY</name>
<feature type="binding site" evidence="11">
    <location>
        <position position="287"/>
    </location>
    <ligand>
        <name>Mn(2+)</name>
        <dbReference type="ChEBI" id="CHEBI:29035"/>
    </ligand>
</feature>
<reference evidence="14 15" key="1">
    <citation type="submission" date="2019-01" db="EMBL/GenBank/DDBJ databases">
        <title>Sequencing of cultivated peanut Arachis hypogaea provides insights into genome evolution and oil improvement.</title>
        <authorList>
            <person name="Chen X."/>
        </authorList>
    </citation>
    <scope>NUCLEOTIDE SEQUENCE [LARGE SCALE GENOMIC DNA]</scope>
    <source>
        <strain evidence="15">cv. Fuhuasheng</strain>
        <strain evidence="14">GDAAS-fuhuasheng2018</strain>
        <tissue evidence="14">Leaves</tissue>
    </source>
</reference>
<evidence type="ECO:0000256" key="4">
    <source>
        <dbReference type="ARBA" id="ARBA00022525"/>
    </source>
</evidence>
<feature type="binding site" evidence="10">
    <location>
        <position position="243"/>
    </location>
    <ligand>
        <name>oxalate</name>
        <dbReference type="ChEBI" id="CHEBI:30623"/>
    </ligand>
</feature>
<comment type="caution">
    <text evidence="14">The sequence shown here is derived from an EMBL/GenBank/DDBJ whole genome shotgun (WGS) entry which is preliminary data.</text>
</comment>
<evidence type="ECO:0000256" key="2">
    <source>
        <dbReference type="ARBA" id="ARBA00007456"/>
    </source>
</evidence>
<dbReference type="GO" id="GO:0048046">
    <property type="term" value="C:apoplast"/>
    <property type="evidence" value="ECO:0007669"/>
    <property type="project" value="UniProtKB-SubCell"/>
</dbReference>
<evidence type="ECO:0000313" key="14">
    <source>
        <dbReference type="EMBL" id="RYR71348.1"/>
    </source>
</evidence>
<dbReference type="SMART" id="SM00835">
    <property type="entry name" value="Cupin_1"/>
    <property type="match status" value="1"/>
</dbReference>
<keyword evidence="15" id="KW-1185">Reference proteome</keyword>
<keyword evidence="9 10" id="KW-0464">Manganese</keyword>
<keyword evidence="8" id="KW-0325">Glycoprotein</keyword>
<dbReference type="EMBL" id="SDMP01000002">
    <property type="protein sequence ID" value="RYR71348.1"/>
    <property type="molecule type" value="Genomic_DNA"/>
</dbReference>
<evidence type="ECO:0000313" key="13">
    <source>
        <dbReference type="EMBL" id="RYR71346.1"/>
    </source>
</evidence>
<evidence type="ECO:0000256" key="7">
    <source>
        <dbReference type="ARBA" id="ARBA00023157"/>
    </source>
</evidence>
<feature type="binding site" evidence="10">
    <location>
        <position position="238"/>
    </location>
    <ligand>
        <name>oxalate</name>
        <dbReference type="ChEBI" id="CHEBI:30623"/>
    </ligand>
</feature>
<keyword evidence="6" id="KW-0732">Signal</keyword>
<dbReference type="FunFam" id="2.60.120.10:FF:000025">
    <property type="entry name" value="germin-like protein subfamily 2 member 1"/>
    <property type="match status" value="1"/>
</dbReference>
<dbReference type="InterPro" id="IPR019780">
    <property type="entry name" value="Germin_Mn-BS"/>
</dbReference>
<feature type="binding site" evidence="11">
    <location>
        <position position="241"/>
    </location>
    <ligand>
        <name>Mn(2+)</name>
        <dbReference type="ChEBI" id="CHEBI:29035"/>
    </ligand>
</feature>
<evidence type="ECO:0000313" key="15">
    <source>
        <dbReference type="Proteomes" id="UP000289738"/>
    </source>
</evidence>
<evidence type="ECO:0000256" key="10">
    <source>
        <dbReference type="PIRSR" id="PIRSR601929-1"/>
    </source>
</evidence>
<dbReference type="GO" id="GO:0030145">
    <property type="term" value="F:manganese ion binding"/>
    <property type="evidence" value="ECO:0007669"/>
    <property type="project" value="InterPro"/>
</dbReference>
<evidence type="ECO:0000256" key="9">
    <source>
        <dbReference type="ARBA" id="ARBA00023211"/>
    </source>
</evidence>
<accession>A0A445E7C6</accession>
<keyword evidence="7" id="KW-1015">Disulfide bond</keyword>
<dbReference type="PRINTS" id="PR00325">
    <property type="entry name" value="GERMIN"/>
</dbReference>
<evidence type="ECO:0000256" key="5">
    <source>
        <dbReference type="ARBA" id="ARBA00022723"/>
    </source>
</evidence>
<organism evidence="14 15">
    <name type="scientific">Arachis hypogaea</name>
    <name type="common">Peanut</name>
    <dbReference type="NCBI Taxonomy" id="3818"/>
    <lineage>
        <taxon>Eukaryota</taxon>
        <taxon>Viridiplantae</taxon>
        <taxon>Streptophyta</taxon>
        <taxon>Embryophyta</taxon>
        <taxon>Tracheophyta</taxon>
        <taxon>Spermatophyta</taxon>
        <taxon>Magnoliopsida</taxon>
        <taxon>eudicotyledons</taxon>
        <taxon>Gunneridae</taxon>
        <taxon>Pentapetalae</taxon>
        <taxon>rosids</taxon>
        <taxon>fabids</taxon>
        <taxon>Fabales</taxon>
        <taxon>Fabaceae</taxon>
        <taxon>Papilionoideae</taxon>
        <taxon>50 kb inversion clade</taxon>
        <taxon>dalbergioids sensu lato</taxon>
        <taxon>Dalbergieae</taxon>
        <taxon>Pterocarpus clade</taxon>
        <taxon>Arachis</taxon>
    </lineage>
</organism>
<dbReference type="CDD" id="cd02241">
    <property type="entry name" value="cupin_OxOx"/>
    <property type="match status" value="1"/>
</dbReference>
<proteinExistence type="inferred from homology"/>
<evidence type="ECO:0000256" key="3">
    <source>
        <dbReference type="ARBA" id="ARBA00022523"/>
    </source>
</evidence>
<comment type="similarity">
    <text evidence="2">Belongs to the germin family.</text>
</comment>
<dbReference type="SUPFAM" id="SSF51182">
    <property type="entry name" value="RmlC-like cupins"/>
    <property type="match status" value="1"/>
</dbReference>
<dbReference type="InterPro" id="IPR001929">
    <property type="entry name" value="Germin"/>
</dbReference>
<evidence type="ECO:0000256" key="8">
    <source>
        <dbReference type="ARBA" id="ARBA00023180"/>
    </source>
</evidence>
<dbReference type="GO" id="GO:0009506">
    <property type="term" value="C:plasmodesma"/>
    <property type="evidence" value="ECO:0007669"/>
    <property type="project" value="UniProtKB-ARBA"/>
</dbReference>